<comment type="caution">
    <text evidence="2">The sequence shown here is derived from an EMBL/GenBank/DDBJ whole genome shotgun (WGS) entry which is preliminary data.</text>
</comment>
<keyword evidence="3" id="KW-1185">Reference proteome</keyword>
<protein>
    <submittedName>
        <fullName evidence="2">Uncharacterized protein</fullName>
    </submittedName>
</protein>
<name>A0AAV4QQP5_CAEEX</name>
<gene>
    <name evidence="2" type="ORF">CEXT_748151</name>
</gene>
<proteinExistence type="predicted"/>
<reference evidence="2 3" key="1">
    <citation type="submission" date="2021-06" db="EMBL/GenBank/DDBJ databases">
        <title>Caerostris extrusa draft genome.</title>
        <authorList>
            <person name="Kono N."/>
            <person name="Arakawa K."/>
        </authorList>
    </citation>
    <scope>NUCLEOTIDE SEQUENCE [LARGE SCALE GENOMIC DNA]</scope>
</reference>
<evidence type="ECO:0000256" key="1">
    <source>
        <dbReference type="SAM" id="MobiDB-lite"/>
    </source>
</evidence>
<sequence>MDYKQSTRSSDHHLGQLYSRGDLDGSCFGRMEGGARRLDLFSLVGHLNRLVYETKVNCVSDLNGRDGHGAVAPKKKEEMNMCGTNDEPTVLT</sequence>
<organism evidence="2 3">
    <name type="scientific">Caerostris extrusa</name>
    <name type="common">Bark spider</name>
    <name type="synonym">Caerostris bankana</name>
    <dbReference type="NCBI Taxonomy" id="172846"/>
    <lineage>
        <taxon>Eukaryota</taxon>
        <taxon>Metazoa</taxon>
        <taxon>Ecdysozoa</taxon>
        <taxon>Arthropoda</taxon>
        <taxon>Chelicerata</taxon>
        <taxon>Arachnida</taxon>
        <taxon>Araneae</taxon>
        <taxon>Araneomorphae</taxon>
        <taxon>Entelegynae</taxon>
        <taxon>Araneoidea</taxon>
        <taxon>Araneidae</taxon>
        <taxon>Caerostris</taxon>
    </lineage>
</organism>
<dbReference type="EMBL" id="BPLR01006660">
    <property type="protein sequence ID" value="GIY11572.1"/>
    <property type="molecule type" value="Genomic_DNA"/>
</dbReference>
<feature type="compositionally biased region" description="Basic and acidic residues" evidence="1">
    <location>
        <begin position="1"/>
        <end position="14"/>
    </location>
</feature>
<feature type="region of interest" description="Disordered" evidence="1">
    <location>
        <begin position="1"/>
        <end position="23"/>
    </location>
</feature>
<accession>A0AAV4QQP5</accession>
<dbReference type="AlphaFoldDB" id="A0AAV4QQP5"/>
<evidence type="ECO:0000313" key="3">
    <source>
        <dbReference type="Proteomes" id="UP001054945"/>
    </source>
</evidence>
<evidence type="ECO:0000313" key="2">
    <source>
        <dbReference type="EMBL" id="GIY11572.1"/>
    </source>
</evidence>
<dbReference type="Proteomes" id="UP001054945">
    <property type="component" value="Unassembled WGS sequence"/>
</dbReference>